<keyword evidence="3" id="KW-1185">Reference proteome</keyword>
<dbReference type="AlphaFoldDB" id="A0A9P1DJ52"/>
<evidence type="ECO:0000313" key="2">
    <source>
        <dbReference type="EMBL" id="CAL4797828.1"/>
    </source>
</evidence>
<dbReference type="OrthoDB" id="423140at2759"/>
<evidence type="ECO:0000313" key="3">
    <source>
        <dbReference type="Proteomes" id="UP001152797"/>
    </source>
</evidence>
<protein>
    <submittedName>
        <fullName evidence="1">Uncharacterized protein</fullName>
    </submittedName>
</protein>
<name>A0A9P1DJ52_9DINO</name>
<accession>A0A9P1DJ52</accession>
<comment type="caution">
    <text evidence="1">The sequence shown here is derived from an EMBL/GenBank/DDBJ whole genome shotgun (WGS) entry which is preliminary data.</text>
</comment>
<dbReference type="EMBL" id="CAMXCT030004840">
    <property type="protein sequence ID" value="CAL4797828.1"/>
    <property type="molecule type" value="Genomic_DNA"/>
</dbReference>
<evidence type="ECO:0000313" key="1">
    <source>
        <dbReference type="EMBL" id="CAI4010516.1"/>
    </source>
</evidence>
<organism evidence="1">
    <name type="scientific">Cladocopium goreaui</name>
    <dbReference type="NCBI Taxonomy" id="2562237"/>
    <lineage>
        <taxon>Eukaryota</taxon>
        <taxon>Sar</taxon>
        <taxon>Alveolata</taxon>
        <taxon>Dinophyceae</taxon>
        <taxon>Suessiales</taxon>
        <taxon>Symbiodiniaceae</taxon>
        <taxon>Cladocopium</taxon>
    </lineage>
</organism>
<reference evidence="2 3" key="2">
    <citation type="submission" date="2024-05" db="EMBL/GenBank/DDBJ databases">
        <authorList>
            <person name="Chen Y."/>
            <person name="Shah S."/>
            <person name="Dougan E. K."/>
            <person name="Thang M."/>
            <person name="Chan C."/>
        </authorList>
    </citation>
    <scope>NUCLEOTIDE SEQUENCE [LARGE SCALE GENOMIC DNA]</scope>
</reference>
<dbReference type="EMBL" id="CAMXCT010004840">
    <property type="protein sequence ID" value="CAI4010516.1"/>
    <property type="molecule type" value="Genomic_DNA"/>
</dbReference>
<dbReference type="EMBL" id="CAMXCT020004840">
    <property type="protein sequence ID" value="CAL1163891.1"/>
    <property type="molecule type" value="Genomic_DNA"/>
</dbReference>
<sequence>MSLIAPRVVVMEMVAGLTNALAFIYELSGVEIQELQIEALSKRMTSQNLKWSSKWGGFSFEIDEDICAPTMLMHVQQKVVIKSPVDLATFFAERDVNVLAALRALLGIAMPNEIFFLPGGDLEARIRLLPQLHVDNHEIQLFTGVPTSLNIPSNAFSTAEANSPCIIVLTKAGPHVVRRDHGMTIQDVTLIVDHNFGIRCTHLVGVFGEKHPPLMICPDAVIAMDYESFPDDLEIFDFIDVQVDDQGLSFVSDWTVLKDFSTFLQRTTLSDIMQALGWMLVVDAQSAVNDDIKRFMVVRRPSTLAISLDDLVYCLAIHLFLTKIRLWTVVGEAPRVRCKVKLWHVWIWDALIDPAMSLSLFENEWNKISELFKFQKPWRFIANGRQLNPEWPLSGFVNSDEMGNSEITIFMILGLRGGGGLVKLLSSEDVEVSGNFRDLAHLESSNYEAAMTMLKLLGDEVADIPFIAPPWGRSFQRNSKKIDELIQQVRLDSQKEIADIKDNVLRLEKALAISNHDGTMAAQFAELKQMIADVSFRMKRSTLKKTAVAVATAMVVCVGIFALSTNGFSHNCNNVGALQGKSALDLDSAIRTTSEKLIQAAKNNQTLADETVMKAMVKAGHKVQDHWEKHHIRKLDTLVTIRKVKGFRQGQKAALAGRAECSFNILEAFVSAVGMGDDINAIIRTCPAPRDGESELACQVNGGILGAWVGNLATKLALAASNCALSINVDAICSAGVTGLVSAMGEIAAGASLGAAVCTGTPPQLTTTKISVLGDQTVRDSRRLLIGEGAVGNGVQCGVDVGMVAANIANMGLAINKAVNVNKCKASTFRSPLNVVKGIPESLCTVDIGGAVAYIGQVVTFINLIVVHCQDFLDVNALCAGSIAAITTGAAAIAPYGAAVHAACANNHFLKTPKSQEQLSALWNSPGYDPVSGLKHPRRLTEEEEMAAKQPLKESLAQIAANRDTLEELKKVTDVPKPGNTEADMETLLSLMGGEDKPRAAWPFEC</sequence>
<proteinExistence type="predicted"/>
<reference evidence="1" key="1">
    <citation type="submission" date="2022-10" db="EMBL/GenBank/DDBJ databases">
        <authorList>
            <person name="Chen Y."/>
            <person name="Dougan E. K."/>
            <person name="Chan C."/>
            <person name="Rhodes N."/>
            <person name="Thang M."/>
        </authorList>
    </citation>
    <scope>NUCLEOTIDE SEQUENCE</scope>
</reference>
<dbReference type="Proteomes" id="UP001152797">
    <property type="component" value="Unassembled WGS sequence"/>
</dbReference>
<gene>
    <name evidence="1" type="ORF">C1SCF055_LOCUS35784</name>
</gene>